<dbReference type="SUPFAM" id="SSF51735">
    <property type="entry name" value="NAD(P)-binding Rossmann-fold domains"/>
    <property type="match status" value="1"/>
</dbReference>
<keyword evidence="5" id="KW-0057">Aromatic amino acid biosynthesis</keyword>
<name>A0A0W8E8W3_9ZZZZ</name>
<dbReference type="PANTHER" id="PTHR21089:SF1">
    <property type="entry name" value="BIFUNCTIONAL 3-DEHYDROQUINATE DEHYDRATASE_SHIKIMATE DEHYDROGENASE, CHLOROPLASTIC"/>
    <property type="match status" value="1"/>
</dbReference>
<dbReference type="CDD" id="cd01065">
    <property type="entry name" value="NAD_bind_Shikimate_DH"/>
    <property type="match status" value="1"/>
</dbReference>
<dbReference type="InterPro" id="IPR046346">
    <property type="entry name" value="Aminoacid_DH-like_N_sf"/>
</dbReference>
<dbReference type="GO" id="GO:0008652">
    <property type="term" value="P:amino acid biosynthetic process"/>
    <property type="evidence" value="ECO:0007669"/>
    <property type="project" value="UniProtKB-KW"/>
</dbReference>
<feature type="domain" description="Shikimate dehydrogenase substrate binding N-terminal" evidence="6">
    <location>
        <begin position="12"/>
        <end position="94"/>
    </location>
</feature>
<evidence type="ECO:0000256" key="2">
    <source>
        <dbReference type="ARBA" id="ARBA00022605"/>
    </source>
</evidence>
<dbReference type="InterPro" id="IPR022893">
    <property type="entry name" value="Shikimate_DH_fam"/>
</dbReference>
<evidence type="ECO:0000256" key="1">
    <source>
        <dbReference type="ARBA" id="ARBA00012962"/>
    </source>
</evidence>
<dbReference type="GO" id="GO:0004764">
    <property type="term" value="F:shikimate 3-dehydrogenase (NADP+) activity"/>
    <property type="evidence" value="ECO:0007669"/>
    <property type="project" value="UniProtKB-EC"/>
</dbReference>
<evidence type="ECO:0000256" key="4">
    <source>
        <dbReference type="ARBA" id="ARBA00023002"/>
    </source>
</evidence>
<dbReference type="Gene3D" id="3.40.50.720">
    <property type="entry name" value="NAD(P)-binding Rossmann-like Domain"/>
    <property type="match status" value="1"/>
</dbReference>
<evidence type="ECO:0000256" key="5">
    <source>
        <dbReference type="ARBA" id="ARBA00023141"/>
    </source>
</evidence>
<dbReference type="PANTHER" id="PTHR21089">
    <property type="entry name" value="SHIKIMATE DEHYDROGENASE"/>
    <property type="match status" value="1"/>
</dbReference>
<keyword evidence="4 7" id="KW-0560">Oxidoreductase</keyword>
<dbReference type="GO" id="GO:0009423">
    <property type="term" value="P:chorismate biosynthetic process"/>
    <property type="evidence" value="ECO:0007669"/>
    <property type="project" value="TreeGrafter"/>
</dbReference>
<sequence length="285" mass="31140">MDINCHTRLLAIIGNPLGHSLSPFMYNRLFDKRKLNCIYMPFEIQAVDLEKGLKSLQTLNFAGFNVTIPFKQMVIPFLDELSEEAQACQAVNLVKNEGGVLKGYNTDGQGFVRGLIQAGIFPRGRTVFIGAGGAARSIAYEMARAGMLRVDFLDIDYLQAETMAEFISSQTGIPASAAVMNQAAFDRLAPDTDILINCSPVGMSPGVDASPLASLEQIKKDAVICDIIYNPRQTKLLKMAESHNLKTINGLPMFINQALLTLEILLDESFAAAELEEAVAPHVKQ</sequence>
<comment type="caution">
    <text evidence="7">The sequence shown here is derived from an EMBL/GenBank/DDBJ whole genome shotgun (WGS) entry which is preliminary data.</text>
</comment>
<dbReference type="SUPFAM" id="SSF53223">
    <property type="entry name" value="Aminoacid dehydrogenase-like, N-terminal domain"/>
    <property type="match status" value="1"/>
</dbReference>
<dbReference type="InterPro" id="IPR036291">
    <property type="entry name" value="NAD(P)-bd_dom_sf"/>
</dbReference>
<evidence type="ECO:0000259" key="6">
    <source>
        <dbReference type="Pfam" id="PF08501"/>
    </source>
</evidence>
<dbReference type="InterPro" id="IPR011342">
    <property type="entry name" value="Shikimate_DH"/>
</dbReference>
<keyword evidence="3" id="KW-0521">NADP</keyword>
<proteinExistence type="inferred from homology"/>
<accession>A0A0W8E8W3</accession>
<dbReference type="InterPro" id="IPR013708">
    <property type="entry name" value="Shikimate_DH-bd_N"/>
</dbReference>
<evidence type="ECO:0000256" key="3">
    <source>
        <dbReference type="ARBA" id="ARBA00022857"/>
    </source>
</evidence>
<keyword evidence="2" id="KW-0028">Amino-acid biosynthesis</keyword>
<organism evidence="7">
    <name type="scientific">hydrocarbon metagenome</name>
    <dbReference type="NCBI Taxonomy" id="938273"/>
    <lineage>
        <taxon>unclassified sequences</taxon>
        <taxon>metagenomes</taxon>
        <taxon>ecological metagenomes</taxon>
    </lineage>
</organism>
<gene>
    <name evidence="7" type="ORF">ASZ90_017550</name>
</gene>
<dbReference type="Pfam" id="PF08501">
    <property type="entry name" value="Shikimate_dh_N"/>
    <property type="match status" value="1"/>
</dbReference>
<dbReference type="AlphaFoldDB" id="A0A0W8E8W3"/>
<protein>
    <recommendedName>
        <fullName evidence="1">shikimate dehydrogenase (NADP(+))</fullName>
        <ecNumber evidence="1">1.1.1.25</ecNumber>
    </recommendedName>
</protein>
<dbReference type="EMBL" id="LNQE01001831">
    <property type="protein sequence ID" value="KUG05061.1"/>
    <property type="molecule type" value="Genomic_DNA"/>
</dbReference>
<evidence type="ECO:0000313" key="7">
    <source>
        <dbReference type="EMBL" id="KUG05061.1"/>
    </source>
</evidence>
<dbReference type="GO" id="GO:0050661">
    <property type="term" value="F:NADP binding"/>
    <property type="evidence" value="ECO:0007669"/>
    <property type="project" value="InterPro"/>
</dbReference>
<dbReference type="GO" id="GO:0009073">
    <property type="term" value="P:aromatic amino acid family biosynthetic process"/>
    <property type="evidence" value="ECO:0007669"/>
    <property type="project" value="UniProtKB-KW"/>
</dbReference>
<dbReference type="GO" id="GO:0019632">
    <property type="term" value="P:shikimate metabolic process"/>
    <property type="evidence" value="ECO:0007669"/>
    <property type="project" value="InterPro"/>
</dbReference>
<dbReference type="Gene3D" id="3.40.50.10860">
    <property type="entry name" value="Leucine Dehydrogenase, chain A, domain 1"/>
    <property type="match status" value="1"/>
</dbReference>
<dbReference type="HAMAP" id="MF_00222">
    <property type="entry name" value="Shikimate_DH_AroE"/>
    <property type="match status" value="1"/>
</dbReference>
<dbReference type="EC" id="1.1.1.25" evidence="1"/>
<reference evidence="7" key="1">
    <citation type="journal article" date="2015" name="Proc. Natl. Acad. Sci. U.S.A.">
        <title>Networks of energetic and metabolic interactions define dynamics in microbial communities.</title>
        <authorList>
            <person name="Embree M."/>
            <person name="Liu J.K."/>
            <person name="Al-Bassam M.M."/>
            <person name="Zengler K."/>
        </authorList>
    </citation>
    <scope>NUCLEOTIDE SEQUENCE</scope>
</reference>
<dbReference type="NCBIfam" id="TIGR00507">
    <property type="entry name" value="aroE"/>
    <property type="match status" value="1"/>
</dbReference>